<evidence type="ECO:0000256" key="6">
    <source>
        <dbReference type="SAM" id="MobiDB-lite"/>
    </source>
</evidence>
<evidence type="ECO:0000313" key="8">
    <source>
        <dbReference type="EMBL" id="KAG7530202.1"/>
    </source>
</evidence>
<evidence type="ECO:0000256" key="3">
    <source>
        <dbReference type="ARBA" id="ARBA00022771"/>
    </source>
</evidence>
<keyword evidence="1" id="KW-0479">Metal-binding</keyword>
<accession>A0A8K0JHC2</accession>
<keyword evidence="2" id="KW-0677">Repeat</keyword>
<keyword evidence="9" id="KW-1185">Reference proteome</keyword>
<keyword evidence="4" id="KW-0862">Zinc</keyword>
<gene>
    <name evidence="8" type="ORF">FFLO_05195</name>
</gene>
<dbReference type="InterPro" id="IPR013087">
    <property type="entry name" value="Znf_C2H2_type"/>
</dbReference>
<dbReference type="InterPro" id="IPR051580">
    <property type="entry name" value="ZnF-Chromatin_assoc"/>
</dbReference>
<dbReference type="Gene3D" id="3.30.160.60">
    <property type="entry name" value="Classic Zinc Finger"/>
    <property type="match status" value="1"/>
</dbReference>
<organism evidence="8 9">
    <name type="scientific">Filobasidium floriforme</name>
    <dbReference type="NCBI Taxonomy" id="5210"/>
    <lineage>
        <taxon>Eukaryota</taxon>
        <taxon>Fungi</taxon>
        <taxon>Dikarya</taxon>
        <taxon>Basidiomycota</taxon>
        <taxon>Agaricomycotina</taxon>
        <taxon>Tremellomycetes</taxon>
        <taxon>Filobasidiales</taxon>
        <taxon>Filobasidiaceae</taxon>
        <taxon>Filobasidium</taxon>
    </lineage>
</organism>
<feature type="compositionally biased region" description="Low complexity" evidence="6">
    <location>
        <begin position="202"/>
        <end position="232"/>
    </location>
</feature>
<protein>
    <recommendedName>
        <fullName evidence="7">C2H2-type domain-containing protein</fullName>
    </recommendedName>
</protein>
<keyword evidence="3 5" id="KW-0863">Zinc-finger</keyword>
<evidence type="ECO:0000256" key="2">
    <source>
        <dbReference type="ARBA" id="ARBA00022737"/>
    </source>
</evidence>
<dbReference type="GO" id="GO:0005634">
    <property type="term" value="C:nucleus"/>
    <property type="evidence" value="ECO:0007669"/>
    <property type="project" value="TreeGrafter"/>
</dbReference>
<dbReference type="GO" id="GO:0008270">
    <property type="term" value="F:zinc ion binding"/>
    <property type="evidence" value="ECO:0007669"/>
    <property type="project" value="UniProtKB-KW"/>
</dbReference>
<reference evidence="8" key="1">
    <citation type="submission" date="2020-04" db="EMBL/GenBank/DDBJ databases">
        <title>Analysis of mating type loci in Filobasidium floriforme.</title>
        <authorList>
            <person name="Nowrousian M."/>
        </authorList>
    </citation>
    <scope>NUCLEOTIDE SEQUENCE</scope>
    <source>
        <strain evidence="8">CBS 6242</strain>
    </source>
</reference>
<proteinExistence type="predicted"/>
<evidence type="ECO:0000259" key="7">
    <source>
        <dbReference type="PROSITE" id="PS50157"/>
    </source>
</evidence>
<feature type="domain" description="C2H2-type" evidence="7">
    <location>
        <begin position="406"/>
        <end position="435"/>
    </location>
</feature>
<dbReference type="AlphaFoldDB" id="A0A8K0JHC2"/>
<name>A0A8K0JHC2_9TREE</name>
<dbReference type="OrthoDB" id="1662883at2759"/>
<dbReference type="Proteomes" id="UP000812966">
    <property type="component" value="Unassembled WGS sequence"/>
</dbReference>
<feature type="region of interest" description="Disordered" evidence="6">
    <location>
        <begin position="196"/>
        <end position="256"/>
    </location>
</feature>
<feature type="region of interest" description="Disordered" evidence="6">
    <location>
        <begin position="380"/>
        <end position="404"/>
    </location>
</feature>
<evidence type="ECO:0000256" key="5">
    <source>
        <dbReference type="PROSITE-ProRule" id="PRU00042"/>
    </source>
</evidence>
<evidence type="ECO:0000256" key="1">
    <source>
        <dbReference type="ARBA" id="ARBA00022723"/>
    </source>
</evidence>
<evidence type="ECO:0000256" key="4">
    <source>
        <dbReference type="ARBA" id="ARBA00022833"/>
    </source>
</evidence>
<dbReference type="PANTHER" id="PTHR23057:SF0">
    <property type="entry name" value="JUXTAPOSED WITH ANOTHER ZINC FINGER PROTEIN 1"/>
    <property type="match status" value="1"/>
</dbReference>
<dbReference type="PROSITE" id="PS50157">
    <property type="entry name" value="ZINC_FINGER_C2H2_2"/>
    <property type="match status" value="1"/>
</dbReference>
<dbReference type="PANTHER" id="PTHR23057">
    <property type="entry name" value="JUXTAPOSED WITH ANOTHER ZINC FINGER PROTEIN 1"/>
    <property type="match status" value="1"/>
</dbReference>
<comment type="caution">
    <text evidence="8">The sequence shown here is derived from an EMBL/GenBank/DDBJ whole genome shotgun (WGS) entry which is preliminary data.</text>
</comment>
<sequence>MSLTGMGSLLNTHHQFPGSGSIGMGMGMGMSISPQYGTHWAHSGLGLGTTGGGMGMSFGHMGSYLGASSRGGQNHMNHMHSAQGGGGLGVGSIGADPNLQIGPGPAGSSVNSAMMMQHGHGGAWGVGGERSRELEKRYVRDFTCCGLKLGGLHDLLEHYEECHVHLAPDLRKQSKSIDAGANPENLIIPQNPAINAISRTGTPSTSFPTASPFSSRPQPVPPSSSTAPSMTTKQSSPTESDAPGTPGMMDIEMTMDDDDPTGVGIVGGAGSGGNMPSILPPSSAQWTAFQQAQQPPPGGFPQCVEPSKLSYAIPGVGAQSGSASQPVSKPGTPVGGLNGVNLAFNGAGTGAIGKPPRLGGSTVLTPEQKAERAARKAAKKEARRIAKENGELSSDDGRDAEGFKKYRCPVPGCNKSYRQANGLKYHVQRSINSTHGHLVNVPLLPHPHHPDTKAHEKTAPV</sequence>
<dbReference type="EMBL" id="JABELV010000125">
    <property type="protein sequence ID" value="KAG7530202.1"/>
    <property type="molecule type" value="Genomic_DNA"/>
</dbReference>
<evidence type="ECO:0000313" key="9">
    <source>
        <dbReference type="Proteomes" id="UP000812966"/>
    </source>
</evidence>